<dbReference type="Pfam" id="PF25000">
    <property type="entry name" value="DUF7779"/>
    <property type="match status" value="1"/>
</dbReference>
<dbReference type="PANTHER" id="PTHR35205:SF1">
    <property type="entry name" value="ZU5 DOMAIN-CONTAINING PROTEIN"/>
    <property type="match status" value="1"/>
</dbReference>
<dbReference type="SUPFAM" id="SSF48452">
    <property type="entry name" value="TPR-like"/>
    <property type="match status" value="1"/>
</dbReference>
<dbReference type="SUPFAM" id="SSF52540">
    <property type="entry name" value="P-loop containing nucleoside triphosphate hydrolases"/>
    <property type="match status" value="1"/>
</dbReference>
<protein>
    <recommendedName>
        <fullName evidence="1">DUF7779 domain-containing protein</fullName>
    </recommendedName>
</protein>
<gene>
    <name evidence="2" type="ORF">GQX73_g3870</name>
</gene>
<evidence type="ECO:0000313" key="3">
    <source>
        <dbReference type="Proteomes" id="UP000481858"/>
    </source>
</evidence>
<dbReference type="OrthoDB" id="6161812at2759"/>
<dbReference type="Gene3D" id="1.25.40.10">
    <property type="entry name" value="Tetratricopeptide repeat domain"/>
    <property type="match status" value="2"/>
</dbReference>
<dbReference type="InParanoid" id="A0A7C8IQI3"/>
<comment type="caution">
    <text evidence="2">The sequence shown here is derived from an EMBL/GenBank/DDBJ whole genome shotgun (WGS) entry which is preliminary data.</text>
</comment>
<accession>A0A7C8IQI3</accession>
<evidence type="ECO:0000313" key="2">
    <source>
        <dbReference type="EMBL" id="KAF2969761.1"/>
    </source>
</evidence>
<name>A0A7C8IQI3_9PEZI</name>
<feature type="domain" description="DUF7779" evidence="1">
    <location>
        <begin position="573"/>
        <end position="661"/>
    </location>
</feature>
<dbReference type="Gene3D" id="3.40.50.300">
    <property type="entry name" value="P-loop containing nucleotide triphosphate hydrolases"/>
    <property type="match status" value="1"/>
</dbReference>
<dbReference type="PRINTS" id="PR00364">
    <property type="entry name" value="DISEASERSIST"/>
</dbReference>
<dbReference type="InterPro" id="IPR056681">
    <property type="entry name" value="DUF7779"/>
</dbReference>
<keyword evidence="3" id="KW-1185">Reference proteome</keyword>
<dbReference type="AlphaFoldDB" id="A0A7C8IQI3"/>
<proteinExistence type="predicted"/>
<dbReference type="InterPro" id="IPR011990">
    <property type="entry name" value="TPR-like_helical_dom_sf"/>
</dbReference>
<dbReference type="Pfam" id="PF13424">
    <property type="entry name" value="TPR_12"/>
    <property type="match status" value="1"/>
</dbReference>
<evidence type="ECO:0000259" key="1">
    <source>
        <dbReference type="Pfam" id="PF25000"/>
    </source>
</evidence>
<reference evidence="2 3" key="1">
    <citation type="submission" date="2019-12" db="EMBL/GenBank/DDBJ databases">
        <title>Draft genome sequence of the ascomycete Xylaria multiplex DSM 110363.</title>
        <authorList>
            <person name="Buettner E."/>
            <person name="Kellner H."/>
        </authorList>
    </citation>
    <scope>NUCLEOTIDE SEQUENCE [LARGE SCALE GENOMIC DNA]</scope>
    <source>
        <strain evidence="2 3">DSM 110363</strain>
    </source>
</reference>
<sequence>MSSRNTYTASLNPVVAVGGIGTPIPENWTNSSSQETQRKLWLECIPVLGNSDIGLFRYVHGITQSEFSWLDLLQNGATFITELHHLIQELRALSLAYQEGYRTLLRALAGVVFLGTPHSKAEDRGKWQNASLAVAKASRKIRSMSDEDLAALARSSLRFEQASVGVPILSIHETKETKVKLFKLWSKKILITTADFVKTESHFEEVLALDSDHNNLCNVDVETAQFQVICRFVEVSIEDSRLRVSQGSPNFETPSTLDDWSVVERECSNNGTQSTDTRAARGSLDPEFEIINPSTDASPEGTRSRFPPYFFVPVTRNHNFIAREEILLAIDEAFTLPRDLQPSTNHEPRTFALCGPGGIGKTQIAAEYVYARKNKFDTVFWIHADSLSKLREEFSRLATLLGLVDETSSDARDYAISLAIVKGWLANPERATGSTLKKSSWLLVVDNLDDTELLGDIWPLYGPGCVLFTSRDPLAKNSTVLADTGIDVPPFSQFESAGLLGKLTKRDGDSSGIHQRLGGIPLAIAQMASVIIRQDLTYKEFVENYDQEEARRELFQERFDTRNPYKKTVWSVWALENLKSGRTLLNILSMFDPDGVPEYILTRHVARLTLPDSFPREVSAYHRARTELLQSSLITKDSTAQNILVHRLIQDAARAKMDPDEYYMAFESALKLLSSVWPYESFGWRHGVQRWKVCKQLFQNVLSLRRAAVRLSSNGENISTRRVGIDLTLARLITDAGWYSHEVGFSLEAKPLLLQADELCTNLLRSLNDGKYEATMINVGTETNDPSFTLNHFKIFNEMMIRESGDQIHGKDKRLSISWNEVGNAYMMNKMWAEGEECFLKSISAARAQPNFEITDLSFPYVNLGLARWLMGRYDDAIIVLFKGLSDREKSYGSDDNHSFITGRFLFAIGNVLKSQGRLRESFAYHARALAQFEGTIGKNHHRTGDVHVKVAEHFLQQRKFQDAQKHLQEAMRIFRDRPEYKPEKARVLYKTSQVLRATGDTESADAMLYKAERIYDEVILPDSHKTAEGPMEQKMDDIITFWSR</sequence>
<dbReference type="Proteomes" id="UP000481858">
    <property type="component" value="Unassembled WGS sequence"/>
</dbReference>
<dbReference type="InterPro" id="IPR027417">
    <property type="entry name" value="P-loop_NTPase"/>
</dbReference>
<organism evidence="2 3">
    <name type="scientific">Xylaria multiplex</name>
    <dbReference type="NCBI Taxonomy" id="323545"/>
    <lineage>
        <taxon>Eukaryota</taxon>
        <taxon>Fungi</taxon>
        <taxon>Dikarya</taxon>
        <taxon>Ascomycota</taxon>
        <taxon>Pezizomycotina</taxon>
        <taxon>Sordariomycetes</taxon>
        <taxon>Xylariomycetidae</taxon>
        <taxon>Xylariales</taxon>
        <taxon>Xylariaceae</taxon>
        <taxon>Xylaria</taxon>
    </lineage>
</organism>
<dbReference type="SMART" id="SM00028">
    <property type="entry name" value="TPR"/>
    <property type="match status" value="4"/>
</dbReference>
<dbReference type="InterPro" id="IPR019734">
    <property type="entry name" value="TPR_rpt"/>
</dbReference>
<dbReference type="PANTHER" id="PTHR35205">
    <property type="entry name" value="NB-ARC AND TPR DOMAIN PROTEIN"/>
    <property type="match status" value="1"/>
</dbReference>
<dbReference type="EMBL" id="WUBL01000032">
    <property type="protein sequence ID" value="KAF2969761.1"/>
    <property type="molecule type" value="Genomic_DNA"/>
</dbReference>